<dbReference type="AlphaFoldDB" id="A0A853I523"/>
<dbReference type="InterPro" id="IPR025669">
    <property type="entry name" value="AAA_dom"/>
</dbReference>
<gene>
    <name evidence="2" type="ORF">H0A36_04430</name>
</gene>
<dbReference type="CDD" id="cd02042">
    <property type="entry name" value="ParAB_family"/>
    <property type="match status" value="1"/>
</dbReference>
<dbReference type="PANTHER" id="PTHR13696">
    <property type="entry name" value="P-LOOP CONTAINING NUCLEOSIDE TRIPHOSPHATE HYDROLASE"/>
    <property type="match status" value="1"/>
</dbReference>
<feature type="domain" description="AAA" evidence="1">
    <location>
        <begin position="1"/>
        <end position="166"/>
    </location>
</feature>
<evidence type="ECO:0000313" key="2">
    <source>
        <dbReference type="EMBL" id="NYZ65244.1"/>
    </source>
</evidence>
<organism evidence="2 3">
    <name type="scientific">Spartinivicinus marinus</name>
    <dbReference type="NCBI Taxonomy" id="2994442"/>
    <lineage>
        <taxon>Bacteria</taxon>
        <taxon>Pseudomonadati</taxon>
        <taxon>Pseudomonadota</taxon>
        <taxon>Gammaproteobacteria</taxon>
        <taxon>Oceanospirillales</taxon>
        <taxon>Zooshikellaceae</taxon>
        <taxon>Spartinivicinus</taxon>
    </lineage>
</organism>
<dbReference type="Proteomes" id="UP000569732">
    <property type="component" value="Unassembled WGS sequence"/>
</dbReference>
<dbReference type="SUPFAM" id="SSF52540">
    <property type="entry name" value="P-loop containing nucleoside triphosphate hydrolases"/>
    <property type="match status" value="1"/>
</dbReference>
<evidence type="ECO:0000259" key="1">
    <source>
        <dbReference type="Pfam" id="PF13614"/>
    </source>
</evidence>
<accession>A0A853I523</accession>
<dbReference type="PANTHER" id="PTHR13696:SF52">
    <property type="entry name" value="PARA FAMILY PROTEIN CT_582"/>
    <property type="match status" value="1"/>
</dbReference>
<dbReference type="Gene3D" id="3.40.50.300">
    <property type="entry name" value="P-loop containing nucleotide triphosphate hydrolases"/>
    <property type="match status" value="1"/>
</dbReference>
<dbReference type="Pfam" id="PF13614">
    <property type="entry name" value="AAA_31"/>
    <property type="match status" value="1"/>
</dbReference>
<protein>
    <submittedName>
        <fullName evidence="2">AAA family ATPase</fullName>
    </submittedName>
</protein>
<name>A0A853I523_9GAMM</name>
<sequence length="249" mass="28130">MKIIAVYSIKGGVGKTAAAVNLAYEASQAGYQTLLCDLDPQGASSFYFRVSASKKQKSKWFFSQSYKLFQHVKASDYPLLDILPAKLSYRHFDIKLGAFKKSPQKQIARLLKPLKKHYDVIFLDCPPSISLLSENVFHAADIIMVPVIPTTLSERTLNQLVNFFQEKSLDESKIHPFFSMAQASKKLHQQSEARIKMHFNSIISQSIPFCAEIENMGIHQKPVATFAPKKSGAIAYQTLWKKIESYYLA</sequence>
<reference evidence="2 3" key="1">
    <citation type="submission" date="2020-07" db="EMBL/GenBank/DDBJ databases">
        <title>Endozoicomonas sp. nov., isolated from sediment.</title>
        <authorList>
            <person name="Gu T."/>
        </authorList>
    </citation>
    <scope>NUCLEOTIDE SEQUENCE [LARGE SCALE GENOMIC DNA]</scope>
    <source>
        <strain evidence="2 3">SM1973</strain>
    </source>
</reference>
<keyword evidence="3" id="KW-1185">Reference proteome</keyword>
<dbReference type="InterPro" id="IPR050678">
    <property type="entry name" value="DNA_Partitioning_ATPase"/>
</dbReference>
<comment type="caution">
    <text evidence="2">The sequence shown here is derived from an EMBL/GenBank/DDBJ whole genome shotgun (WGS) entry which is preliminary data.</text>
</comment>
<dbReference type="EMBL" id="JACCKB010000004">
    <property type="protein sequence ID" value="NYZ65244.1"/>
    <property type="molecule type" value="Genomic_DNA"/>
</dbReference>
<dbReference type="InterPro" id="IPR027417">
    <property type="entry name" value="P-loop_NTPase"/>
</dbReference>
<dbReference type="RefSeq" id="WP_180567277.1">
    <property type="nucleotide sequence ID" value="NZ_JACCKB010000004.1"/>
</dbReference>
<evidence type="ECO:0000313" key="3">
    <source>
        <dbReference type="Proteomes" id="UP000569732"/>
    </source>
</evidence>
<proteinExistence type="predicted"/>